<keyword evidence="2" id="KW-1185">Reference proteome</keyword>
<accession>A0A9P8QBC0</accession>
<sequence length="205" mass="22908">MVAINFSLRYLIPTIPSGSKTPALDSTSAHDWLLVVNQGIDNERTVLQDFVVHVTLTTRETSPVGQDHQWQLFTVVEIVDGLSSLEGRVWIPDLTSFLDKLFGGALVGWISRDQVLDVLIEQTGLELTFVGFTTTDHPSDVVRFTTGWSIVNVSVPGVGRFQDWNWHVTLGWNVRQPRHDLFDTGQVIRGSQVRNTVSVHDLSTT</sequence>
<gene>
    <name evidence="1" type="ORF">WICPIJ_002576</name>
</gene>
<dbReference type="Proteomes" id="UP000774326">
    <property type="component" value="Unassembled WGS sequence"/>
</dbReference>
<dbReference type="AlphaFoldDB" id="A0A9P8QBC0"/>
<reference evidence="1" key="1">
    <citation type="journal article" date="2021" name="Open Biol.">
        <title>Shared evolutionary footprints suggest mitochondrial oxidative damage underlies multiple complex I losses in fungi.</title>
        <authorList>
            <person name="Schikora-Tamarit M.A."/>
            <person name="Marcet-Houben M."/>
            <person name="Nosek J."/>
            <person name="Gabaldon T."/>
        </authorList>
    </citation>
    <scope>NUCLEOTIDE SEQUENCE</scope>
    <source>
        <strain evidence="1">CBS2887</strain>
    </source>
</reference>
<name>A0A9P8QBC0_WICPI</name>
<reference evidence="1" key="2">
    <citation type="submission" date="2021-01" db="EMBL/GenBank/DDBJ databases">
        <authorList>
            <person name="Schikora-Tamarit M.A."/>
        </authorList>
    </citation>
    <scope>NUCLEOTIDE SEQUENCE</scope>
    <source>
        <strain evidence="1">CBS2887</strain>
    </source>
</reference>
<dbReference type="OrthoDB" id="5150009at2759"/>
<organism evidence="1 2">
    <name type="scientific">Wickerhamomyces pijperi</name>
    <name type="common">Yeast</name>
    <name type="synonym">Pichia pijperi</name>
    <dbReference type="NCBI Taxonomy" id="599730"/>
    <lineage>
        <taxon>Eukaryota</taxon>
        <taxon>Fungi</taxon>
        <taxon>Dikarya</taxon>
        <taxon>Ascomycota</taxon>
        <taxon>Saccharomycotina</taxon>
        <taxon>Saccharomycetes</taxon>
        <taxon>Phaffomycetales</taxon>
        <taxon>Wickerhamomycetaceae</taxon>
        <taxon>Wickerhamomyces</taxon>
    </lineage>
</organism>
<evidence type="ECO:0000313" key="2">
    <source>
        <dbReference type="Proteomes" id="UP000774326"/>
    </source>
</evidence>
<protein>
    <submittedName>
        <fullName evidence="1">Uncharacterized protein</fullName>
    </submittedName>
</protein>
<comment type="caution">
    <text evidence="1">The sequence shown here is derived from an EMBL/GenBank/DDBJ whole genome shotgun (WGS) entry which is preliminary data.</text>
</comment>
<evidence type="ECO:0000313" key="1">
    <source>
        <dbReference type="EMBL" id="KAH3686397.1"/>
    </source>
</evidence>
<proteinExistence type="predicted"/>
<dbReference type="EMBL" id="JAEUBG010001443">
    <property type="protein sequence ID" value="KAH3686397.1"/>
    <property type="molecule type" value="Genomic_DNA"/>
</dbReference>